<dbReference type="EMBL" id="JASVDS010000001">
    <property type="protein sequence ID" value="MDL5030709.1"/>
    <property type="molecule type" value="Genomic_DNA"/>
</dbReference>
<evidence type="ECO:0000313" key="3">
    <source>
        <dbReference type="Proteomes" id="UP001238603"/>
    </source>
</evidence>
<gene>
    <name evidence="2" type="ORF">QRD43_02225</name>
</gene>
<comment type="caution">
    <text evidence="2">The sequence shown here is derived from an EMBL/GenBank/DDBJ whole genome shotgun (WGS) entry which is preliminary data.</text>
</comment>
<keyword evidence="3" id="KW-1185">Reference proteome</keyword>
<dbReference type="RefSeq" id="WP_285980840.1">
    <property type="nucleotide sequence ID" value="NZ_JASVDS010000001.1"/>
</dbReference>
<accession>A0ABT7LCX2</accession>
<protein>
    <submittedName>
        <fullName evidence="2">Uncharacterized protein</fullName>
    </submittedName>
</protein>
<reference evidence="2 3" key="1">
    <citation type="submission" date="2023-06" db="EMBL/GenBank/DDBJ databases">
        <title>Pelomonas sp. APW6 16S ribosomal RNA gene genome sequencing and assembly.</title>
        <authorList>
            <person name="Woo H."/>
        </authorList>
    </citation>
    <scope>NUCLEOTIDE SEQUENCE [LARGE SCALE GENOMIC DNA]</scope>
    <source>
        <strain evidence="2 3">APW6</strain>
    </source>
</reference>
<evidence type="ECO:0000256" key="1">
    <source>
        <dbReference type="SAM" id="MobiDB-lite"/>
    </source>
</evidence>
<organism evidence="2 3">
    <name type="scientific">Roseateles subflavus</name>
    <dbReference type="NCBI Taxonomy" id="3053353"/>
    <lineage>
        <taxon>Bacteria</taxon>
        <taxon>Pseudomonadati</taxon>
        <taxon>Pseudomonadota</taxon>
        <taxon>Betaproteobacteria</taxon>
        <taxon>Burkholderiales</taxon>
        <taxon>Sphaerotilaceae</taxon>
        <taxon>Roseateles</taxon>
    </lineage>
</organism>
<feature type="region of interest" description="Disordered" evidence="1">
    <location>
        <begin position="237"/>
        <end position="257"/>
    </location>
</feature>
<sequence>MPLGTPHWRRLREIWRSAGWPCQDLIEVELLAAGLLERLQEDGRERLRVTDAGVQALAATLDRNRRARDAHEQLVGRVALELQRAGRVVWRGLTLRAGLPGEAEAPGAPAPLIETPAPPAQGRPRWVQAMPDVFSIRHTTVPDYLDVAVHEIKVRRADLLGELRRPAKSQAYLALSSQCWFVLQAGIAEPEEIPADFGVLIAHAQHLALARPAPRRAHQPDFGTWMALARHACEPAPADDAQAWLGEAQSPPGPDPG</sequence>
<evidence type="ECO:0000313" key="2">
    <source>
        <dbReference type="EMBL" id="MDL5030709.1"/>
    </source>
</evidence>
<name>A0ABT7LCX2_9BURK</name>
<proteinExistence type="predicted"/>
<dbReference type="Proteomes" id="UP001238603">
    <property type="component" value="Unassembled WGS sequence"/>
</dbReference>